<feature type="domain" description="EGF-like calcium-binding" evidence="4">
    <location>
        <begin position="329"/>
        <end position="374"/>
    </location>
</feature>
<proteinExistence type="predicted"/>
<evidence type="ECO:0000256" key="3">
    <source>
        <dbReference type="SAM" id="MobiDB-lite"/>
    </source>
</evidence>
<dbReference type="Gene3D" id="2.10.25.10">
    <property type="entry name" value="Laminin"/>
    <property type="match status" value="1"/>
</dbReference>
<evidence type="ECO:0000259" key="4">
    <source>
        <dbReference type="SMART" id="SM00179"/>
    </source>
</evidence>
<dbReference type="InterPro" id="IPR001881">
    <property type="entry name" value="EGF-like_Ca-bd_dom"/>
</dbReference>
<evidence type="ECO:0000313" key="5">
    <source>
        <dbReference type="EMBL" id="KAF7269144.1"/>
    </source>
</evidence>
<gene>
    <name evidence="5" type="ORF">GWI33_017799</name>
</gene>
<dbReference type="GO" id="GO:0005509">
    <property type="term" value="F:calcium ion binding"/>
    <property type="evidence" value="ECO:0007669"/>
    <property type="project" value="InterPro"/>
</dbReference>
<dbReference type="SUPFAM" id="SSF57196">
    <property type="entry name" value="EGF/Laminin"/>
    <property type="match status" value="1"/>
</dbReference>
<dbReference type="CDD" id="cd00054">
    <property type="entry name" value="EGF_CA"/>
    <property type="match status" value="1"/>
</dbReference>
<dbReference type="InterPro" id="IPR049883">
    <property type="entry name" value="NOTCH1_EGF-like"/>
</dbReference>
<accession>A0A834M8Q5</accession>
<evidence type="ECO:0000256" key="2">
    <source>
        <dbReference type="ARBA" id="ARBA00023157"/>
    </source>
</evidence>
<feature type="region of interest" description="Disordered" evidence="3">
    <location>
        <begin position="44"/>
        <end position="63"/>
    </location>
</feature>
<dbReference type="InterPro" id="IPR018097">
    <property type="entry name" value="EGF_Ca-bd_CS"/>
</dbReference>
<dbReference type="OrthoDB" id="5985519at2759"/>
<keyword evidence="2" id="KW-1015">Disulfide bond</keyword>
<dbReference type="Pfam" id="PF07645">
    <property type="entry name" value="EGF_CA"/>
    <property type="match status" value="1"/>
</dbReference>
<comment type="caution">
    <text evidence="5">The sequence shown here is derived from an EMBL/GenBank/DDBJ whole genome shotgun (WGS) entry which is preliminary data.</text>
</comment>
<protein>
    <recommendedName>
        <fullName evidence="4">EGF-like calcium-binding domain-containing protein</fullName>
    </recommendedName>
</protein>
<dbReference type="Proteomes" id="UP000625711">
    <property type="component" value="Unassembled WGS sequence"/>
</dbReference>
<dbReference type="PROSITE" id="PS01187">
    <property type="entry name" value="EGF_CA"/>
    <property type="match status" value="1"/>
</dbReference>
<reference evidence="5" key="1">
    <citation type="submission" date="2020-08" db="EMBL/GenBank/DDBJ databases">
        <title>Genome sequencing and assembly of the red palm weevil Rhynchophorus ferrugineus.</title>
        <authorList>
            <person name="Dias G.B."/>
            <person name="Bergman C.M."/>
            <person name="Manee M."/>
        </authorList>
    </citation>
    <scope>NUCLEOTIDE SEQUENCE</scope>
    <source>
        <strain evidence="5">AA-2017</strain>
        <tissue evidence="5">Whole larva</tissue>
    </source>
</reference>
<evidence type="ECO:0000313" key="6">
    <source>
        <dbReference type="Proteomes" id="UP000625711"/>
    </source>
</evidence>
<keyword evidence="6" id="KW-1185">Reference proteome</keyword>
<keyword evidence="1" id="KW-0245">EGF-like domain</keyword>
<dbReference type="SMART" id="SM00179">
    <property type="entry name" value="EGF_CA"/>
    <property type="match status" value="1"/>
</dbReference>
<organism evidence="5 6">
    <name type="scientific">Rhynchophorus ferrugineus</name>
    <name type="common">Red palm weevil</name>
    <name type="synonym">Curculio ferrugineus</name>
    <dbReference type="NCBI Taxonomy" id="354439"/>
    <lineage>
        <taxon>Eukaryota</taxon>
        <taxon>Metazoa</taxon>
        <taxon>Ecdysozoa</taxon>
        <taxon>Arthropoda</taxon>
        <taxon>Hexapoda</taxon>
        <taxon>Insecta</taxon>
        <taxon>Pterygota</taxon>
        <taxon>Neoptera</taxon>
        <taxon>Endopterygota</taxon>
        <taxon>Coleoptera</taxon>
        <taxon>Polyphaga</taxon>
        <taxon>Cucujiformia</taxon>
        <taxon>Curculionidae</taxon>
        <taxon>Dryophthorinae</taxon>
        <taxon>Rhynchophorus</taxon>
    </lineage>
</organism>
<dbReference type="EMBL" id="JAACXV010014258">
    <property type="protein sequence ID" value="KAF7269144.1"/>
    <property type="molecule type" value="Genomic_DNA"/>
</dbReference>
<evidence type="ECO:0000256" key="1">
    <source>
        <dbReference type="ARBA" id="ARBA00022536"/>
    </source>
</evidence>
<feature type="compositionally biased region" description="Low complexity" evidence="3">
    <location>
        <begin position="44"/>
        <end position="55"/>
    </location>
</feature>
<name>A0A834M8Q5_RHYFE</name>
<dbReference type="AlphaFoldDB" id="A0A834M8Q5"/>
<sequence length="434" mass="50542">MSKGPDRALYVEKLKFARVLELIQASPLAPAPFTPHIDENNINNTSTSLFSNTTTTEKDQENVEKTREAIKNIAYYLRSHKFNEYDRRYYRSGLNVPRTYYKQFAKPPLRSLHWEVRMNCEYSFTDCVDYLRGKIKGTVLKRQDDTTIVALENKWNYMNNSNEISLADMECRRTLKVDFNIAPPFEGPLERYQWRVTASYYMCWYTMNEIVQLSHLGERCDNYAFCIDMSYGPMNEDPRADDSIPFACAQYSFCPDPCCANKHLSEVEICWNDEENPCFNENPLGQRQCLINRSENTEFTDQVLNRWNVSCQCPIAGYTWNSIYGICVDIDECVDDSRGRKCTAEGESCLNLPGSFMCICQWGYYYKSGKGKCIKSDVLDKLKLHSESNRNATSNRWKQFMKSVLNLLRKSSSHKNNVNYYQLFLTILFLSNLT</sequence>